<proteinExistence type="predicted"/>
<protein>
    <submittedName>
        <fullName evidence="1">Uncharacterized protein</fullName>
    </submittedName>
</protein>
<evidence type="ECO:0000313" key="1">
    <source>
        <dbReference type="EMBL" id="PMP83904.1"/>
    </source>
</evidence>
<accession>A0A2J6X9A0</accession>
<dbReference type="Proteomes" id="UP000236910">
    <property type="component" value="Unassembled WGS sequence"/>
</dbReference>
<dbReference type="AlphaFoldDB" id="A0A2J6X9A0"/>
<dbReference type="EMBL" id="PNIX01000057">
    <property type="protein sequence ID" value="PMP83904.1"/>
    <property type="molecule type" value="Genomic_DNA"/>
</dbReference>
<comment type="caution">
    <text evidence="1">The sequence shown here is derived from an EMBL/GenBank/DDBJ whole genome shotgun (WGS) entry which is preliminary data.</text>
</comment>
<evidence type="ECO:0000313" key="2">
    <source>
        <dbReference type="Proteomes" id="UP000236910"/>
    </source>
</evidence>
<organism evidence="1 2">
    <name type="scientific">Caldisericum exile</name>
    <dbReference type="NCBI Taxonomy" id="693075"/>
    <lineage>
        <taxon>Bacteria</taxon>
        <taxon>Pseudomonadati</taxon>
        <taxon>Caldisericota/Cryosericota group</taxon>
        <taxon>Caldisericota</taxon>
        <taxon>Caldisericia</taxon>
        <taxon>Caldisericales</taxon>
        <taxon>Caldisericaceae</taxon>
        <taxon>Caldisericum</taxon>
    </lineage>
</organism>
<name>A0A2J6X9A0_9BACT</name>
<reference evidence="1 2" key="1">
    <citation type="submission" date="2018-01" db="EMBL/GenBank/DDBJ databases">
        <title>Metagenomic assembled genomes from two thermal pools in the Uzon Caldera, Kamchatka, Russia.</title>
        <authorList>
            <person name="Wilkins L."/>
            <person name="Ettinger C."/>
        </authorList>
    </citation>
    <scope>NUCLEOTIDE SEQUENCE [LARGE SCALE GENOMIC DNA]</scope>
    <source>
        <strain evidence="1">ARK-10</strain>
    </source>
</reference>
<gene>
    <name evidence="1" type="ORF">C0175_00985</name>
</gene>
<sequence>MIPQETETIDTELFIYQPHQNFQNLTKEEKLLLLHHYRSILKQEIMSKTITIKNKNKNMQFGYILNFDLNDLLYREEFDIKLNNIIFKIVAYKFKEGRFFTVNNGSKYKVVYHEYNFIPLSFKMHEARIPHSIIDRILFDNKFVYGGFQLFSY</sequence>